<evidence type="ECO:0000313" key="2">
    <source>
        <dbReference type="Proteomes" id="UP001152320"/>
    </source>
</evidence>
<dbReference type="AlphaFoldDB" id="A0A9Q1CP52"/>
<reference evidence="1" key="1">
    <citation type="submission" date="2021-10" db="EMBL/GenBank/DDBJ databases">
        <title>Tropical sea cucumber genome reveals ecological adaptation and Cuvierian tubules defense mechanism.</title>
        <authorList>
            <person name="Chen T."/>
        </authorList>
    </citation>
    <scope>NUCLEOTIDE SEQUENCE</scope>
    <source>
        <strain evidence="1">Nanhai2018</strain>
        <tissue evidence="1">Muscle</tissue>
    </source>
</reference>
<accession>A0A9Q1CP52</accession>
<proteinExistence type="predicted"/>
<dbReference type="Proteomes" id="UP001152320">
    <property type="component" value="Chromosome 1"/>
</dbReference>
<sequence length="65" mass="7169">MFTHPISLQTEGIFLLPFHPSQSSSILMKNYTEPAFVLACIAWRQRKNQPSSSTGTSQSMPSIAA</sequence>
<dbReference type="EMBL" id="JAIZAY010000001">
    <property type="protein sequence ID" value="KAJ8048293.1"/>
    <property type="molecule type" value="Genomic_DNA"/>
</dbReference>
<comment type="caution">
    <text evidence="1">The sequence shown here is derived from an EMBL/GenBank/DDBJ whole genome shotgun (WGS) entry which is preliminary data.</text>
</comment>
<protein>
    <submittedName>
        <fullName evidence="1">Uncharacterized protein</fullName>
    </submittedName>
</protein>
<name>A0A9Q1CP52_HOLLE</name>
<organism evidence="1 2">
    <name type="scientific">Holothuria leucospilota</name>
    <name type="common">Black long sea cucumber</name>
    <name type="synonym">Mertensiothuria leucospilota</name>
    <dbReference type="NCBI Taxonomy" id="206669"/>
    <lineage>
        <taxon>Eukaryota</taxon>
        <taxon>Metazoa</taxon>
        <taxon>Echinodermata</taxon>
        <taxon>Eleutherozoa</taxon>
        <taxon>Echinozoa</taxon>
        <taxon>Holothuroidea</taxon>
        <taxon>Aspidochirotacea</taxon>
        <taxon>Aspidochirotida</taxon>
        <taxon>Holothuriidae</taxon>
        <taxon>Holothuria</taxon>
    </lineage>
</organism>
<gene>
    <name evidence="1" type="ORF">HOLleu_00546</name>
</gene>
<evidence type="ECO:0000313" key="1">
    <source>
        <dbReference type="EMBL" id="KAJ8048293.1"/>
    </source>
</evidence>
<keyword evidence="2" id="KW-1185">Reference proteome</keyword>